<sequence>MPYLASPTWRFPLGAVEAPVTRGTCGQRVAGRVATPHVEGRPQTRRRPLWRLCQLLGLQGVVQHCSRRLRPWRKKRFLPWKRRIRRELRRAWQDWGPGQLSRRLEGLIVAAQATVTDASLIFLLVAKGCPSSDRVARGKTPKGCWRTAFTWRNRRDSLVRSIIGCLWQDGSTAYSDRACAVLFSEDWSCWLLHADALVASVAALEETSLLTKVWRSAERAMATGSEVVEGVQPLLAPRRDGHLEAAAFRFLRTLGSPKDSVLVILDDAHRNPMPVLPKNESRAPRRAVCVLGCPAGLTSQQEAALASAARSAGWQV</sequence>
<dbReference type="EMBL" id="CAMXCT020002553">
    <property type="protein sequence ID" value="CAL1152220.1"/>
    <property type="molecule type" value="Genomic_DNA"/>
</dbReference>
<organism evidence="1">
    <name type="scientific">Cladocopium goreaui</name>
    <dbReference type="NCBI Taxonomy" id="2562237"/>
    <lineage>
        <taxon>Eukaryota</taxon>
        <taxon>Sar</taxon>
        <taxon>Alveolata</taxon>
        <taxon>Dinophyceae</taxon>
        <taxon>Suessiales</taxon>
        <taxon>Symbiodiniaceae</taxon>
        <taxon>Cladocopium</taxon>
    </lineage>
</organism>
<dbReference type="OrthoDB" id="444274at2759"/>
<reference evidence="1" key="1">
    <citation type="submission" date="2022-10" db="EMBL/GenBank/DDBJ databases">
        <authorList>
            <person name="Chen Y."/>
            <person name="Dougan E. K."/>
            <person name="Chan C."/>
            <person name="Rhodes N."/>
            <person name="Thang M."/>
        </authorList>
    </citation>
    <scope>NUCLEOTIDE SEQUENCE</scope>
</reference>
<evidence type="ECO:0000313" key="3">
    <source>
        <dbReference type="EMBL" id="CAL4786157.1"/>
    </source>
</evidence>
<accession>A0A9P1CWQ6</accession>
<dbReference type="EMBL" id="CAMXCT030002553">
    <property type="protein sequence ID" value="CAL4786157.1"/>
    <property type="molecule type" value="Genomic_DNA"/>
</dbReference>
<evidence type="ECO:0000313" key="1">
    <source>
        <dbReference type="EMBL" id="CAI3998845.1"/>
    </source>
</evidence>
<evidence type="ECO:0000313" key="2">
    <source>
        <dbReference type="EMBL" id="CAL1152220.1"/>
    </source>
</evidence>
<feature type="non-terminal residue" evidence="1">
    <location>
        <position position="1"/>
    </location>
</feature>
<dbReference type="AlphaFoldDB" id="A0A9P1CWQ6"/>
<gene>
    <name evidence="1" type="ORF">C1SCF055_LOCUS25113</name>
</gene>
<keyword evidence="4" id="KW-1185">Reference proteome</keyword>
<comment type="caution">
    <text evidence="1">The sequence shown here is derived from an EMBL/GenBank/DDBJ whole genome shotgun (WGS) entry which is preliminary data.</text>
</comment>
<name>A0A9P1CWQ6_9DINO</name>
<protein>
    <submittedName>
        <fullName evidence="3">ADP-ribosylation factor</fullName>
    </submittedName>
</protein>
<evidence type="ECO:0000313" key="4">
    <source>
        <dbReference type="Proteomes" id="UP001152797"/>
    </source>
</evidence>
<dbReference type="Proteomes" id="UP001152797">
    <property type="component" value="Unassembled WGS sequence"/>
</dbReference>
<reference evidence="2" key="2">
    <citation type="submission" date="2024-04" db="EMBL/GenBank/DDBJ databases">
        <authorList>
            <person name="Chen Y."/>
            <person name="Shah S."/>
            <person name="Dougan E. K."/>
            <person name="Thang M."/>
            <person name="Chan C."/>
        </authorList>
    </citation>
    <scope>NUCLEOTIDE SEQUENCE [LARGE SCALE GENOMIC DNA]</scope>
</reference>
<dbReference type="EMBL" id="CAMXCT010002553">
    <property type="protein sequence ID" value="CAI3998845.1"/>
    <property type="molecule type" value="Genomic_DNA"/>
</dbReference>
<proteinExistence type="predicted"/>